<dbReference type="STRING" id="10228.B3RIV3"/>
<dbReference type="KEGG" id="tad:TRIADDRAFT_51381"/>
<feature type="region of interest" description="Disordered" evidence="1">
    <location>
        <begin position="301"/>
        <end position="340"/>
    </location>
</feature>
<accession>B3RIV3</accession>
<evidence type="ECO:0000313" key="3">
    <source>
        <dbReference type="Proteomes" id="UP000009022"/>
    </source>
</evidence>
<dbReference type="InParanoid" id="B3RIV3"/>
<protein>
    <submittedName>
        <fullName evidence="2">Uncharacterized protein</fullName>
    </submittedName>
</protein>
<dbReference type="InterPro" id="IPR027968">
    <property type="entry name" value="JHY"/>
</dbReference>
<dbReference type="GeneID" id="6748869"/>
<dbReference type="CTD" id="6748869"/>
<evidence type="ECO:0000313" key="2">
    <source>
        <dbReference type="EMBL" id="EDV28452.1"/>
    </source>
</evidence>
<feature type="compositionally biased region" description="Polar residues" evidence="1">
    <location>
        <begin position="315"/>
        <end position="331"/>
    </location>
</feature>
<dbReference type="EMBL" id="DS985241">
    <property type="protein sequence ID" value="EDV28452.1"/>
    <property type="molecule type" value="Genomic_DNA"/>
</dbReference>
<dbReference type="Pfam" id="PF15261">
    <property type="entry name" value="JHY"/>
    <property type="match status" value="1"/>
</dbReference>
<dbReference type="eggNOG" id="ENOG502SCCS">
    <property type="taxonomic scope" value="Eukaryota"/>
</dbReference>
<organism evidence="2 3">
    <name type="scientific">Trichoplax adhaerens</name>
    <name type="common">Trichoplax reptans</name>
    <dbReference type="NCBI Taxonomy" id="10228"/>
    <lineage>
        <taxon>Eukaryota</taxon>
        <taxon>Metazoa</taxon>
        <taxon>Placozoa</taxon>
        <taxon>Uniplacotomia</taxon>
        <taxon>Trichoplacea</taxon>
        <taxon>Trichoplacidae</taxon>
        <taxon>Trichoplax</taxon>
    </lineage>
</organism>
<keyword evidence="3" id="KW-1185">Reference proteome</keyword>
<sequence>MAEWNQRQELSYMTDSIPINTSIISSSSNNEDIGKSPIQKDINSQNKTSEVGNQYVYSRTKPKSYAFMHMKKKLKDKNNKTCNDTNSIDGKTLNSPKREIQFSSRASTLSNQDIILTDDNGERESTWNYTSQPPTQVPAHINPKVYEEYDNVYDFEPNNESFNYDYHLDEYPNEYNDMENSNTPTNADLNVSYSSVGSNIRTYRSDHSTGQESNYKPYNLQDYKRIADKSNKLGGLGPDKLNNEYQEKQERAFKQQEYAKLIRQQHLKEKKRWISRNANKEANNQNQLSRAKLAAEYAKNIPRPKPAAKPKETTNNKASLTTKKGNPQTQKKSTEFSNRKVAVNSAARSFTSKHSMTISSDNLANFVQNTENADADDTKLSVIEMLKQRHERDKLAAAKIKQNLKL</sequence>
<dbReference type="Proteomes" id="UP000009022">
    <property type="component" value="Unassembled WGS sequence"/>
</dbReference>
<dbReference type="PANTHER" id="PTHR14726:SF1">
    <property type="entry name" value="JHY PROTEIN HOMOLOG"/>
    <property type="match status" value="1"/>
</dbReference>
<dbReference type="AlphaFoldDB" id="B3RIV3"/>
<proteinExistence type="predicted"/>
<name>B3RIV3_TRIAD</name>
<evidence type="ECO:0000256" key="1">
    <source>
        <dbReference type="SAM" id="MobiDB-lite"/>
    </source>
</evidence>
<feature type="region of interest" description="Disordered" evidence="1">
    <location>
        <begin position="23"/>
        <end position="47"/>
    </location>
</feature>
<dbReference type="RefSeq" id="XP_002107654.1">
    <property type="nucleotide sequence ID" value="XM_002107618.1"/>
</dbReference>
<dbReference type="OrthoDB" id="10057281at2759"/>
<dbReference type="PANTHER" id="PTHR14726">
    <property type="entry name" value="JHY PROTEIN HOMOLOG"/>
    <property type="match status" value="1"/>
</dbReference>
<reference evidence="2 3" key="1">
    <citation type="journal article" date="2008" name="Nature">
        <title>The Trichoplax genome and the nature of placozoans.</title>
        <authorList>
            <person name="Srivastava M."/>
            <person name="Begovic E."/>
            <person name="Chapman J."/>
            <person name="Putnam N.H."/>
            <person name="Hellsten U."/>
            <person name="Kawashima T."/>
            <person name="Kuo A."/>
            <person name="Mitros T."/>
            <person name="Salamov A."/>
            <person name="Carpenter M.L."/>
            <person name="Signorovitch A.Y."/>
            <person name="Moreno M.A."/>
            <person name="Kamm K."/>
            <person name="Grimwood J."/>
            <person name="Schmutz J."/>
            <person name="Shapiro H."/>
            <person name="Grigoriev I.V."/>
            <person name="Buss L.W."/>
            <person name="Schierwater B."/>
            <person name="Dellaporta S.L."/>
            <person name="Rokhsar D.S."/>
        </authorList>
    </citation>
    <scope>NUCLEOTIDE SEQUENCE [LARGE SCALE GENOMIC DNA]</scope>
    <source>
        <strain evidence="2 3">Grell-BS-1999</strain>
    </source>
</reference>
<gene>
    <name evidence="2" type="ORF">TRIADDRAFT_51381</name>
</gene>
<dbReference type="HOGENOM" id="CLU_678496_0_0_1"/>
<dbReference type="PhylomeDB" id="B3RIV3"/>